<keyword evidence="5 7" id="KW-1133">Transmembrane helix</keyword>
<evidence type="ECO:0000259" key="9">
    <source>
        <dbReference type="PROSITE" id="PS50929"/>
    </source>
</evidence>
<dbReference type="InterPro" id="IPR036640">
    <property type="entry name" value="ABC1_TM_sf"/>
</dbReference>
<feature type="domain" description="ABC transporter" evidence="8">
    <location>
        <begin position="345"/>
        <end position="594"/>
    </location>
</feature>
<name>A0ABX0QEM4_9BACT</name>
<dbReference type="SMART" id="SM00382">
    <property type="entry name" value="AAA"/>
    <property type="match status" value="1"/>
</dbReference>
<gene>
    <name evidence="10" type="ORF">F7231_11875</name>
</gene>
<dbReference type="Gene3D" id="1.20.1560.10">
    <property type="entry name" value="ABC transporter type 1, transmembrane domain"/>
    <property type="match status" value="1"/>
</dbReference>
<dbReference type="InterPro" id="IPR039421">
    <property type="entry name" value="Type_1_exporter"/>
</dbReference>
<dbReference type="Gene3D" id="3.40.50.300">
    <property type="entry name" value="P-loop containing nucleotide triphosphate hydrolases"/>
    <property type="match status" value="1"/>
</dbReference>
<evidence type="ECO:0000256" key="1">
    <source>
        <dbReference type="ARBA" id="ARBA00004651"/>
    </source>
</evidence>
<dbReference type="PANTHER" id="PTHR24221:SF654">
    <property type="entry name" value="ATP-BINDING CASSETTE SUB-FAMILY B MEMBER 6"/>
    <property type="match status" value="1"/>
</dbReference>
<keyword evidence="3" id="KW-0547">Nucleotide-binding</keyword>
<dbReference type="PROSITE" id="PS50893">
    <property type="entry name" value="ABC_TRANSPORTER_2"/>
    <property type="match status" value="1"/>
</dbReference>
<keyword evidence="2 7" id="KW-0812">Transmembrane</keyword>
<keyword evidence="4 10" id="KW-0067">ATP-binding</keyword>
<dbReference type="PANTHER" id="PTHR24221">
    <property type="entry name" value="ATP-BINDING CASSETTE SUB-FAMILY B"/>
    <property type="match status" value="1"/>
</dbReference>
<dbReference type="InterPro" id="IPR011527">
    <property type="entry name" value="ABC1_TM_dom"/>
</dbReference>
<dbReference type="GO" id="GO:0005524">
    <property type="term" value="F:ATP binding"/>
    <property type="evidence" value="ECO:0007669"/>
    <property type="project" value="UniProtKB-KW"/>
</dbReference>
<feature type="domain" description="ABC transmembrane type-1" evidence="9">
    <location>
        <begin position="28"/>
        <end position="309"/>
    </location>
</feature>
<evidence type="ECO:0000313" key="11">
    <source>
        <dbReference type="Proteomes" id="UP000606008"/>
    </source>
</evidence>
<dbReference type="Proteomes" id="UP000606008">
    <property type="component" value="Unassembled WGS sequence"/>
</dbReference>
<organism evidence="10 11">
    <name type="scientific">Fibrivirga algicola</name>
    <dbReference type="NCBI Taxonomy" id="2950420"/>
    <lineage>
        <taxon>Bacteria</taxon>
        <taxon>Pseudomonadati</taxon>
        <taxon>Bacteroidota</taxon>
        <taxon>Cytophagia</taxon>
        <taxon>Cytophagales</taxon>
        <taxon>Spirosomataceae</taxon>
        <taxon>Fibrivirga</taxon>
    </lineage>
</organism>
<dbReference type="Pfam" id="PF00005">
    <property type="entry name" value="ABC_tran"/>
    <property type="match status" value="1"/>
</dbReference>
<feature type="transmembrane region" description="Helical" evidence="7">
    <location>
        <begin position="273"/>
        <end position="290"/>
    </location>
</feature>
<evidence type="ECO:0000256" key="5">
    <source>
        <dbReference type="ARBA" id="ARBA00022989"/>
    </source>
</evidence>
<dbReference type="InterPro" id="IPR003593">
    <property type="entry name" value="AAA+_ATPase"/>
</dbReference>
<accession>A0ABX0QEM4</accession>
<reference evidence="11" key="2">
    <citation type="submission" date="2023-07" db="EMBL/GenBank/DDBJ databases">
        <authorList>
            <person name="Jung D.-H."/>
        </authorList>
    </citation>
    <scope>NUCLEOTIDE SEQUENCE [LARGE SCALE GENOMIC DNA]</scope>
    <source>
        <strain evidence="11">JA-25</strain>
    </source>
</reference>
<reference evidence="11" key="1">
    <citation type="submission" date="2019-09" db="EMBL/GenBank/DDBJ databases">
        <authorList>
            <person name="Jung D.-H."/>
        </authorList>
    </citation>
    <scope>NUCLEOTIDE SEQUENCE [LARGE SCALE GENOMIC DNA]</scope>
    <source>
        <strain evidence="11">JA-25</strain>
    </source>
</reference>
<evidence type="ECO:0000256" key="7">
    <source>
        <dbReference type="SAM" id="Phobius"/>
    </source>
</evidence>
<protein>
    <submittedName>
        <fullName evidence="10">ABC transporter ATP-binding protein</fullName>
    </submittedName>
</protein>
<dbReference type="PROSITE" id="PS00211">
    <property type="entry name" value="ABC_TRANSPORTER_1"/>
    <property type="match status" value="1"/>
</dbReference>
<dbReference type="SUPFAM" id="SSF90123">
    <property type="entry name" value="ABC transporter transmembrane region"/>
    <property type="match status" value="1"/>
</dbReference>
<feature type="transmembrane region" description="Helical" evidence="7">
    <location>
        <begin position="156"/>
        <end position="179"/>
    </location>
</feature>
<dbReference type="PROSITE" id="PS50929">
    <property type="entry name" value="ABC_TM1F"/>
    <property type="match status" value="1"/>
</dbReference>
<feature type="transmembrane region" description="Helical" evidence="7">
    <location>
        <begin position="24"/>
        <end position="48"/>
    </location>
</feature>
<evidence type="ECO:0000256" key="4">
    <source>
        <dbReference type="ARBA" id="ARBA00022840"/>
    </source>
</evidence>
<evidence type="ECO:0000313" key="10">
    <source>
        <dbReference type="EMBL" id="NID10869.1"/>
    </source>
</evidence>
<dbReference type="InterPro" id="IPR027417">
    <property type="entry name" value="P-loop_NTPase"/>
</dbReference>
<dbReference type="InterPro" id="IPR003439">
    <property type="entry name" value="ABC_transporter-like_ATP-bd"/>
</dbReference>
<comment type="subcellular location">
    <subcellularLocation>
        <location evidence="1">Cell membrane</location>
        <topology evidence="1">Multi-pass membrane protein</topology>
    </subcellularLocation>
</comment>
<evidence type="ECO:0000256" key="3">
    <source>
        <dbReference type="ARBA" id="ARBA00022741"/>
    </source>
</evidence>
<proteinExistence type="predicted"/>
<dbReference type="Pfam" id="PF00664">
    <property type="entry name" value="ABC_membrane"/>
    <property type="match status" value="1"/>
</dbReference>
<evidence type="ECO:0000256" key="6">
    <source>
        <dbReference type="ARBA" id="ARBA00023136"/>
    </source>
</evidence>
<dbReference type="SUPFAM" id="SSF52540">
    <property type="entry name" value="P-loop containing nucleoside triphosphate hydrolases"/>
    <property type="match status" value="1"/>
</dbReference>
<evidence type="ECO:0000256" key="2">
    <source>
        <dbReference type="ARBA" id="ARBA00022692"/>
    </source>
</evidence>
<comment type="caution">
    <text evidence="10">The sequence shown here is derived from an EMBL/GenBank/DDBJ whole genome shotgun (WGS) entry which is preliminary data.</text>
</comment>
<keyword evidence="6 7" id="KW-0472">Membrane</keyword>
<dbReference type="InterPro" id="IPR017871">
    <property type="entry name" value="ABC_transporter-like_CS"/>
</dbReference>
<feature type="transmembrane region" description="Helical" evidence="7">
    <location>
        <begin position="249"/>
        <end position="267"/>
    </location>
</feature>
<evidence type="ECO:0000259" key="8">
    <source>
        <dbReference type="PROSITE" id="PS50893"/>
    </source>
</evidence>
<dbReference type="RefSeq" id="WP_166692051.1">
    <property type="nucleotide sequence ID" value="NZ_WAEL01000004.1"/>
</dbReference>
<dbReference type="EMBL" id="WAEL01000004">
    <property type="protein sequence ID" value="NID10869.1"/>
    <property type="molecule type" value="Genomic_DNA"/>
</dbReference>
<keyword evidence="11" id="KW-1185">Reference proteome</keyword>
<sequence length="610" mass="68810">MKNPYVALLRTAWQYARNQKGRYLGVYALFICANLVGAAHPLLFGWFVDRIQRDASAVLPVTLQYGGLFLALKLIEWAFHGPARILERQLAFDVSRNFLQELYHQTLHLPISWHKQHHSGATINRINKAYGALKSFFQNGFTYLHVVAKFTLSFGAMLYFAPLYGIIGLALGAFTVWVIRRFDKPFVKALEETNEREHSSASSLFDSLSNIVTVITLRLEERMEERLLDKVSAVRVPFRREIRINEWKWFVATMLIALVYIVITVGYVHEHHVPGAVFYVGGLVTLLGYVNQFTSVFSDVAWQYTQIVQYNTDVQTARTIGDTFREHCGSTGEEKGALPANWTTLSIQNLSFEHAASNVPIEETANGPVLRRPASLKNLSVQIHRGKRVAFIGESGSGKSTLLTLLRGLYAPTEAATWLVDGQQQHDWSAIGNRVTLLPQEPEIFENTVAYNITLGLPFPEEDVVEVCRLAHFADVAAHLPNGLDTPIQEKGVNLSGGQKQRLALARGILAARESDIVLMDEPTSSVDPKTEYHIYHNLLAAFADKAVVSSLHRLHLLPMFDYIYILRDGMIADEGTFVELRQRSVLFKEMWRHQADAVNRVRDDAEVVH</sequence>